<dbReference type="InterPro" id="IPR013783">
    <property type="entry name" value="Ig-like_fold"/>
</dbReference>
<feature type="region of interest" description="Disordered" evidence="1">
    <location>
        <begin position="815"/>
        <end position="875"/>
    </location>
</feature>
<dbReference type="SMART" id="SM00429">
    <property type="entry name" value="IPT"/>
    <property type="match status" value="2"/>
</dbReference>
<evidence type="ECO:0000313" key="3">
    <source>
        <dbReference type="EMBL" id="CAB4698379.1"/>
    </source>
</evidence>
<dbReference type="SUPFAM" id="SSF49299">
    <property type="entry name" value="PKD domain"/>
    <property type="match status" value="1"/>
</dbReference>
<dbReference type="SMART" id="SM00089">
    <property type="entry name" value="PKD"/>
    <property type="match status" value="1"/>
</dbReference>
<sequence>MGVKRFTGHLNSLNKRRSVLLGLVLIALVLLSGLVTACKLAPNPGTSHSPSGYVDVVTGGPNSVRIEGWTSDWDTLNPINVVFLINGAWAPGVFNANLSRTDVDAWYRRGAYFGFDVTLPVPAGPVSVCVIALNVGPGQNTILGCVSTTATTPITPPAPTTTTTTPPTPTTTTTTPPTPTTSTTTTSTTTTLPPTTTTTTTTTPTTTTTTTPTTTTTTTPTTTTTTTVPPIPVPVVSDVSPAYGPVAGGTEVTISGTDLDGATAVKFGLIDATSFTQVSSTGITAFSPPQAPICVEVTVTTPDGVSVGSIGTGTDFTYVAVPTVTGISPKVGPVDGATEVTITGTNLSDPSSVKFGTTEAASVTALSSTELTAISPAGLAGTVNVTVETAGGISATSVDDEFTYEVPTPTTTTTTLPPVTTTTTTTTTIPDGKPTAVATATPISGDAPLLVSFDSSGSSPGTGTGLTYSWDFGDGSALETGDTPTHTYSSAGSYSATLTLTNSLGSSTSPPIFITVDLAPDTNTTFYVRTTGSTGSACGPLVDPCSTITEAQTNAVTNGIHLIQVAGGDYSGPIDLVSDMSITGGYKQDFSSFDAAEVTTSSGTSTANPLTVSGVSNSSVSGISFFGFLRSSGSATGVLVTGASTGVTIGSNDSPRTLVGGGVGPDATGILVTGASSVSVINATVNSGTPIGAGSSAYGVRALGGSVVNVTASAVTAAPGIAGVSAGGGAPAQATSGCIGGLGGNASGARSPGAGGGGGGCTSNVGGSGGLGGQYTSGGAAGGNGVGTNPGLGGTGGCGSLLGCPLNATGGLAGASGQAGTAGNAGSNTPNATDTWSPTNGSAGSVGRAGSGGGGGGGGKSASASGGGGGGGGSAGNGGTAGATGGTSGGGSFGIYANSATVNLFTSVVTSSEGGGGGSGSAGGRGGNGGNGNNGGNRFCCSAGGGGGGGGGGAGGGGGGAGGGAGGASIAVYHNGTGSLTVTVTNSFRPASAAAGGLGGTASSPATTGVGGTGVQSAGNGASSDAGRGGPAGADGPPGQLLRIWNNGITTP</sequence>
<evidence type="ECO:0000259" key="2">
    <source>
        <dbReference type="PROSITE" id="PS50093"/>
    </source>
</evidence>
<dbReference type="InterPro" id="IPR014756">
    <property type="entry name" value="Ig_E-set"/>
</dbReference>
<dbReference type="EMBL" id="CAEZXS010000082">
    <property type="protein sequence ID" value="CAB4698379.1"/>
    <property type="molecule type" value="Genomic_DNA"/>
</dbReference>
<evidence type="ECO:0000256" key="1">
    <source>
        <dbReference type="SAM" id="MobiDB-lite"/>
    </source>
</evidence>
<name>A0A6J6PI79_9ZZZZ</name>
<dbReference type="SUPFAM" id="SSF81296">
    <property type="entry name" value="E set domains"/>
    <property type="match status" value="2"/>
</dbReference>
<feature type="compositionally biased region" description="Gly residues" evidence="1">
    <location>
        <begin position="847"/>
        <end position="875"/>
    </location>
</feature>
<dbReference type="InterPro" id="IPR000601">
    <property type="entry name" value="PKD_dom"/>
</dbReference>
<dbReference type="InterPro" id="IPR022409">
    <property type="entry name" value="PKD/Chitinase_dom"/>
</dbReference>
<organism evidence="3">
    <name type="scientific">freshwater metagenome</name>
    <dbReference type="NCBI Taxonomy" id="449393"/>
    <lineage>
        <taxon>unclassified sequences</taxon>
        <taxon>metagenomes</taxon>
        <taxon>ecological metagenomes</taxon>
    </lineage>
</organism>
<reference evidence="3" key="1">
    <citation type="submission" date="2020-05" db="EMBL/GenBank/DDBJ databases">
        <authorList>
            <person name="Chiriac C."/>
            <person name="Salcher M."/>
            <person name="Ghai R."/>
            <person name="Kavagutti S V."/>
        </authorList>
    </citation>
    <scope>NUCLEOTIDE SEQUENCE</scope>
</reference>
<feature type="domain" description="PKD" evidence="2">
    <location>
        <begin position="434"/>
        <end position="521"/>
    </location>
</feature>
<feature type="region of interest" description="Disordered" evidence="1">
    <location>
        <begin position="407"/>
        <end position="434"/>
    </location>
</feature>
<dbReference type="InterPro" id="IPR035986">
    <property type="entry name" value="PKD_dom_sf"/>
</dbReference>
<feature type="compositionally biased region" description="Low complexity" evidence="1">
    <location>
        <begin position="1015"/>
        <end position="1026"/>
    </location>
</feature>
<feature type="compositionally biased region" description="Polar residues" evidence="1">
    <location>
        <begin position="818"/>
        <end position="840"/>
    </location>
</feature>
<feature type="compositionally biased region" description="Low complexity" evidence="1">
    <location>
        <begin position="407"/>
        <end position="428"/>
    </location>
</feature>
<gene>
    <name evidence="3" type="ORF">UFOPK2582_00815</name>
</gene>
<dbReference type="CDD" id="cd00102">
    <property type="entry name" value="IPT"/>
    <property type="match status" value="2"/>
</dbReference>
<dbReference type="Pfam" id="PF01833">
    <property type="entry name" value="TIG"/>
    <property type="match status" value="2"/>
</dbReference>
<dbReference type="Gene3D" id="2.60.40.10">
    <property type="entry name" value="Immunoglobulins"/>
    <property type="match status" value="3"/>
</dbReference>
<feature type="compositionally biased region" description="Low complexity" evidence="1">
    <location>
        <begin position="994"/>
        <end position="1008"/>
    </location>
</feature>
<feature type="region of interest" description="Disordered" evidence="1">
    <location>
        <begin position="150"/>
        <end position="233"/>
    </location>
</feature>
<feature type="compositionally biased region" description="Low complexity" evidence="1">
    <location>
        <begin position="160"/>
        <end position="228"/>
    </location>
</feature>
<feature type="region of interest" description="Disordered" evidence="1">
    <location>
        <begin position="994"/>
        <end position="1052"/>
    </location>
</feature>
<dbReference type="CDD" id="cd00146">
    <property type="entry name" value="PKD"/>
    <property type="match status" value="1"/>
</dbReference>
<accession>A0A6J6PI79</accession>
<proteinExistence type="predicted"/>
<dbReference type="PROSITE" id="PS50093">
    <property type="entry name" value="PKD"/>
    <property type="match status" value="1"/>
</dbReference>
<dbReference type="AlphaFoldDB" id="A0A6J6PI79"/>
<dbReference type="InterPro" id="IPR002909">
    <property type="entry name" value="IPT_dom"/>
</dbReference>
<dbReference type="Pfam" id="PF18911">
    <property type="entry name" value="PKD_4"/>
    <property type="match status" value="1"/>
</dbReference>
<protein>
    <submittedName>
        <fullName evidence="3">Unannotated protein</fullName>
    </submittedName>
</protein>